<dbReference type="Gene3D" id="1.10.340.70">
    <property type="match status" value="1"/>
</dbReference>
<evidence type="ECO:0000313" key="3">
    <source>
        <dbReference type="Proteomes" id="UP000026915"/>
    </source>
</evidence>
<feature type="domain" description="Integrase zinc-binding" evidence="1">
    <location>
        <begin position="61"/>
        <end position="102"/>
    </location>
</feature>
<sequence length="178" mass="20714">MIYEHGSLVSIEVAANVAARPMPRVPDDDKRYFNGRKECGFHTNSGDDPWCRVCMIWAIYNLRNEISKEAHVVAYAIHLGAIEMYHDLKFMYWWLGLKKYVSDPLHVIRYDEVQLQDGLSYEEQLIAVLDQQVKHLHSMDIAMVNLPQFSWNLEPRFMQFSLQGGDEVIRHVGDMLVS</sequence>
<dbReference type="Pfam" id="PF17921">
    <property type="entry name" value="Integrase_H2C2"/>
    <property type="match status" value="1"/>
</dbReference>
<dbReference type="AlphaFoldDB" id="A0A061FY35"/>
<evidence type="ECO:0000259" key="1">
    <source>
        <dbReference type="Pfam" id="PF17921"/>
    </source>
</evidence>
<dbReference type="PANTHER" id="PTHR46148">
    <property type="entry name" value="CHROMO DOMAIN-CONTAINING PROTEIN"/>
    <property type="match status" value="1"/>
</dbReference>
<dbReference type="InterPro" id="IPR041588">
    <property type="entry name" value="Integrase_H2C2"/>
</dbReference>
<keyword evidence="3" id="KW-1185">Reference proteome</keyword>
<organism evidence="2 3">
    <name type="scientific">Theobroma cacao</name>
    <name type="common">Cacao</name>
    <name type="synonym">Cocoa</name>
    <dbReference type="NCBI Taxonomy" id="3641"/>
    <lineage>
        <taxon>Eukaryota</taxon>
        <taxon>Viridiplantae</taxon>
        <taxon>Streptophyta</taxon>
        <taxon>Embryophyta</taxon>
        <taxon>Tracheophyta</taxon>
        <taxon>Spermatophyta</taxon>
        <taxon>Magnoliopsida</taxon>
        <taxon>eudicotyledons</taxon>
        <taxon>Gunneridae</taxon>
        <taxon>Pentapetalae</taxon>
        <taxon>rosids</taxon>
        <taxon>malvids</taxon>
        <taxon>Malvales</taxon>
        <taxon>Malvaceae</taxon>
        <taxon>Byttnerioideae</taxon>
        <taxon>Theobroma</taxon>
    </lineage>
</organism>
<dbReference type="EMBL" id="CM001888">
    <property type="protein sequence ID" value="EOY19689.1"/>
    <property type="molecule type" value="Genomic_DNA"/>
</dbReference>
<dbReference type="Gramene" id="EOY19689">
    <property type="protein sequence ID" value="EOY19689"/>
    <property type="gene ID" value="TCM_044928"/>
</dbReference>
<dbReference type="HOGENOM" id="CLU_1513180_0_0_1"/>
<name>A0A061FY35_THECC</name>
<protein>
    <recommendedName>
        <fullName evidence="1">Integrase zinc-binding domain-containing protein</fullName>
    </recommendedName>
</protein>
<proteinExistence type="predicted"/>
<gene>
    <name evidence="2" type="ORF">TCM_044928</name>
</gene>
<evidence type="ECO:0000313" key="2">
    <source>
        <dbReference type="EMBL" id="EOY19689.1"/>
    </source>
</evidence>
<dbReference type="PANTHER" id="PTHR46148:SF60">
    <property type="entry name" value="CHROMO DOMAIN-CONTAINING PROTEIN"/>
    <property type="match status" value="1"/>
</dbReference>
<dbReference type="InParanoid" id="A0A061FY35"/>
<dbReference type="Proteomes" id="UP000026915">
    <property type="component" value="Chromosome 10"/>
</dbReference>
<accession>A0A061FY35</accession>
<reference evidence="2 3" key="1">
    <citation type="journal article" date="2013" name="Genome Biol.">
        <title>The genome sequence of the most widely cultivated cacao type and its use to identify candidate genes regulating pod color.</title>
        <authorList>
            <person name="Motamayor J.C."/>
            <person name="Mockaitis K."/>
            <person name="Schmutz J."/>
            <person name="Haiminen N."/>
            <person name="Iii D.L."/>
            <person name="Cornejo O."/>
            <person name="Findley S.D."/>
            <person name="Zheng P."/>
            <person name="Utro F."/>
            <person name="Royaert S."/>
            <person name="Saski C."/>
            <person name="Jenkins J."/>
            <person name="Podicheti R."/>
            <person name="Zhao M."/>
            <person name="Scheffler B.E."/>
            <person name="Stack J.C."/>
            <person name="Feltus F.A."/>
            <person name="Mustiga G.M."/>
            <person name="Amores F."/>
            <person name="Phillips W."/>
            <person name="Marelli J.P."/>
            <person name="May G.D."/>
            <person name="Shapiro H."/>
            <person name="Ma J."/>
            <person name="Bustamante C.D."/>
            <person name="Schnell R.J."/>
            <person name="Main D."/>
            <person name="Gilbert D."/>
            <person name="Parida L."/>
            <person name="Kuhn D.N."/>
        </authorList>
    </citation>
    <scope>NUCLEOTIDE SEQUENCE [LARGE SCALE GENOMIC DNA]</scope>
    <source>
        <strain evidence="3">cv. Matina 1-6</strain>
    </source>
</reference>